<keyword evidence="2" id="KW-1185">Reference proteome</keyword>
<proteinExistence type="predicted"/>
<accession>A0A9K3JAP6</accession>
<reference evidence="1" key="1">
    <citation type="journal article" date="2017" name="Nature">
        <title>The sunflower genome provides insights into oil metabolism, flowering and Asterid evolution.</title>
        <authorList>
            <person name="Badouin H."/>
            <person name="Gouzy J."/>
            <person name="Grassa C.J."/>
            <person name="Murat F."/>
            <person name="Staton S.E."/>
            <person name="Cottret L."/>
            <person name="Lelandais-Briere C."/>
            <person name="Owens G.L."/>
            <person name="Carrere S."/>
            <person name="Mayjonade B."/>
            <person name="Legrand L."/>
            <person name="Gill N."/>
            <person name="Kane N.C."/>
            <person name="Bowers J.E."/>
            <person name="Hubner S."/>
            <person name="Bellec A."/>
            <person name="Berard A."/>
            <person name="Berges H."/>
            <person name="Blanchet N."/>
            <person name="Boniface M.C."/>
            <person name="Brunel D."/>
            <person name="Catrice O."/>
            <person name="Chaidir N."/>
            <person name="Claudel C."/>
            <person name="Donnadieu C."/>
            <person name="Faraut T."/>
            <person name="Fievet G."/>
            <person name="Helmstetter N."/>
            <person name="King M."/>
            <person name="Knapp S.J."/>
            <person name="Lai Z."/>
            <person name="Le Paslier M.C."/>
            <person name="Lippi Y."/>
            <person name="Lorenzon L."/>
            <person name="Mandel J.R."/>
            <person name="Marage G."/>
            <person name="Marchand G."/>
            <person name="Marquand E."/>
            <person name="Bret-Mestries E."/>
            <person name="Morien E."/>
            <person name="Nambeesan S."/>
            <person name="Nguyen T."/>
            <person name="Pegot-Espagnet P."/>
            <person name="Pouilly N."/>
            <person name="Raftis F."/>
            <person name="Sallet E."/>
            <person name="Schiex T."/>
            <person name="Thomas J."/>
            <person name="Vandecasteele C."/>
            <person name="Vares D."/>
            <person name="Vear F."/>
            <person name="Vautrin S."/>
            <person name="Crespi M."/>
            <person name="Mangin B."/>
            <person name="Burke J.M."/>
            <person name="Salse J."/>
            <person name="Munos S."/>
            <person name="Vincourt P."/>
            <person name="Rieseberg L.H."/>
            <person name="Langlade N.B."/>
        </authorList>
    </citation>
    <scope>NUCLEOTIDE SEQUENCE</scope>
    <source>
        <tissue evidence="1">Leaves</tissue>
    </source>
</reference>
<name>A0A9K3JAP6_HELAN</name>
<organism evidence="1 2">
    <name type="scientific">Helianthus annuus</name>
    <name type="common">Common sunflower</name>
    <dbReference type="NCBI Taxonomy" id="4232"/>
    <lineage>
        <taxon>Eukaryota</taxon>
        <taxon>Viridiplantae</taxon>
        <taxon>Streptophyta</taxon>
        <taxon>Embryophyta</taxon>
        <taxon>Tracheophyta</taxon>
        <taxon>Spermatophyta</taxon>
        <taxon>Magnoliopsida</taxon>
        <taxon>eudicotyledons</taxon>
        <taxon>Gunneridae</taxon>
        <taxon>Pentapetalae</taxon>
        <taxon>asterids</taxon>
        <taxon>campanulids</taxon>
        <taxon>Asterales</taxon>
        <taxon>Asteraceae</taxon>
        <taxon>Asteroideae</taxon>
        <taxon>Heliantheae alliance</taxon>
        <taxon>Heliantheae</taxon>
        <taxon>Helianthus</taxon>
    </lineage>
</organism>
<reference evidence="1" key="2">
    <citation type="submission" date="2020-06" db="EMBL/GenBank/DDBJ databases">
        <title>Helianthus annuus Genome sequencing and assembly Release 2.</title>
        <authorList>
            <person name="Gouzy J."/>
            <person name="Langlade N."/>
            <person name="Munos S."/>
        </authorList>
    </citation>
    <scope>NUCLEOTIDE SEQUENCE</scope>
    <source>
        <tissue evidence="1">Leaves</tissue>
    </source>
</reference>
<dbReference type="Proteomes" id="UP000215914">
    <property type="component" value="Unassembled WGS sequence"/>
</dbReference>
<comment type="caution">
    <text evidence="1">The sequence shown here is derived from an EMBL/GenBank/DDBJ whole genome shotgun (WGS) entry which is preliminary data.</text>
</comment>
<evidence type="ECO:0000313" key="2">
    <source>
        <dbReference type="Proteomes" id="UP000215914"/>
    </source>
</evidence>
<sequence length="67" mass="7976">MDWEHVVTGRVSTGSRDIGKSIPPIRPKHVSQFQKIFRPLWLVNVPFWNHPNFIRAYALLFSIFWQI</sequence>
<dbReference type="EMBL" id="MNCJ02000319">
    <property type="protein sequence ID" value="KAF5811976.1"/>
    <property type="molecule type" value="Genomic_DNA"/>
</dbReference>
<protein>
    <submittedName>
        <fullName evidence="1">Uncharacterized protein</fullName>
    </submittedName>
</protein>
<dbReference type="AlphaFoldDB" id="A0A9K3JAP6"/>
<dbReference type="Gramene" id="mRNA:HanXRQr2_Chr04g0187521">
    <property type="protein sequence ID" value="CDS:HanXRQr2_Chr04g0187521.1"/>
    <property type="gene ID" value="HanXRQr2_Chr04g0187521"/>
</dbReference>
<gene>
    <name evidence="1" type="ORF">HanXRQr2_Chr04g0187521</name>
</gene>
<evidence type="ECO:0000313" key="1">
    <source>
        <dbReference type="EMBL" id="KAF5811976.1"/>
    </source>
</evidence>